<feature type="domain" description="Amidohydrolase-related" evidence="2">
    <location>
        <begin position="54"/>
        <end position="400"/>
    </location>
</feature>
<dbReference type="STRING" id="1172565.AU508_13170"/>
<dbReference type="GO" id="GO:0016810">
    <property type="term" value="F:hydrolase activity, acting on carbon-nitrogen (but not peptide) bonds"/>
    <property type="evidence" value="ECO:0007669"/>
    <property type="project" value="InterPro"/>
</dbReference>
<accession>A0A3N0UTF2</accession>
<dbReference type="Proteomes" id="UP000274511">
    <property type="component" value="Unassembled WGS sequence"/>
</dbReference>
<evidence type="ECO:0000313" key="4">
    <source>
        <dbReference type="Proteomes" id="UP000274511"/>
    </source>
</evidence>
<evidence type="ECO:0000313" key="3">
    <source>
        <dbReference type="EMBL" id="ROH83839.1"/>
    </source>
</evidence>
<dbReference type="AlphaFoldDB" id="A0A3N0UTF2"/>
<dbReference type="EMBL" id="RJUJ01000002">
    <property type="protein sequence ID" value="ROH83839.1"/>
    <property type="molecule type" value="Genomic_DNA"/>
</dbReference>
<dbReference type="InterPro" id="IPR050287">
    <property type="entry name" value="MTA/SAH_deaminase"/>
</dbReference>
<keyword evidence="3" id="KW-0378">Hydrolase</keyword>
<protein>
    <submittedName>
        <fullName evidence="3">Amidohydrolase</fullName>
    </submittedName>
</protein>
<gene>
    <name evidence="3" type="ORF">EC392_02125</name>
</gene>
<evidence type="ECO:0000259" key="2">
    <source>
        <dbReference type="Pfam" id="PF01979"/>
    </source>
</evidence>
<comment type="similarity">
    <text evidence="1">Belongs to the metallo-dependent hydrolases superfamily. ATZ/TRZ family.</text>
</comment>
<dbReference type="SUPFAM" id="SSF51556">
    <property type="entry name" value="Metallo-dependent hydrolases"/>
    <property type="match status" value="1"/>
</dbReference>
<sequence>MDQNLLFKNITYLDSTAMRLFNGDMRVSAGYIIEIGNDIAERSDETVIPSYDFIILPGMVNAHLHPSKEIYGGMLDFSPIDVVLDSVHTNNSLEDSEGQYVASLKSMMSALKKGVTTFGLFTSRIESDIRAAQKIGARAVISYCQNNQWIGSGKSPESKSIEEITCQFFDAEEKYKSSLIVVSPATASELSADDDLIKKLHHIAKKFSTKFFVHMHEGAHQVISHHNVYGMSGIERLAKLNVLDSHTTLIHSCHLSEKDKSLLLLGGCNIIHCPVSNSFVGAGTLPLKDLSSMTIGLGTDAAMVNPVNDITFDALMSVYHHGDKDFAKKVSATYILKVLTEGGANSLGLSQTGRIEAGFKADLIFYDRKLINSGYINTPISILKMLNHESPCKVMINGKTIIDNTTFIDSTLFDNESQYSAIREMIKL</sequence>
<dbReference type="InterPro" id="IPR032466">
    <property type="entry name" value="Metal_Hydrolase"/>
</dbReference>
<dbReference type="Pfam" id="PF01979">
    <property type="entry name" value="Amidohydro_1"/>
    <property type="match status" value="1"/>
</dbReference>
<proteinExistence type="inferred from homology"/>
<dbReference type="PANTHER" id="PTHR43794:SF5">
    <property type="entry name" value="CHLOROHYDROLASE FAMILY PROTEIN"/>
    <property type="match status" value="1"/>
</dbReference>
<name>A0A3N0UTF2_9GAMM</name>
<organism evidence="3 4">
    <name type="scientific">Lonsdalea populi</name>
    <dbReference type="NCBI Taxonomy" id="1172565"/>
    <lineage>
        <taxon>Bacteria</taxon>
        <taxon>Pseudomonadati</taxon>
        <taxon>Pseudomonadota</taxon>
        <taxon>Gammaproteobacteria</taxon>
        <taxon>Enterobacterales</taxon>
        <taxon>Pectobacteriaceae</taxon>
        <taxon>Lonsdalea</taxon>
    </lineage>
</organism>
<dbReference type="RefSeq" id="WP_112104465.1">
    <property type="nucleotide sequence ID" value="NZ_LUSU01000021.1"/>
</dbReference>
<dbReference type="PANTHER" id="PTHR43794">
    <property type="entry name" value="AMINOHYDROLASE SSNA-RELATED"/>
    <property type="match status" value="1"/>
</dbReference>
<dbReference type="OrthoDB" id="9807210at2"/>
<reference evidence="3 4" key="1">
    <citation type="submission" date="2018-10" db="EMBL/GenBank/DDBJ databases">
        <title>New species genome.</title>
        <authorList>
            <person name="Li Y."/>
        </authorList>
    </citation>
    <scope>NUCLEOTIDE SEQUENCE [LARGE SCALE GENOMIC DNA]</scope>
    <source>
        <strain evidence="3 4">L6_4B</strain>
    </source>
</reference>
<evidence type="ECO:0000256" key="1">
    <source>
        <dbReference type="ARBA" id="ARBA00006745"/>
    </source>
</evidence>
<comment type="caution">
    <text evidence="3">The sequence shown here is derived from an EMBL/GenBank/DDBJ whole genome shotgun (WGS) entry which is preliminary data.</text>
</comment>
<dbReference type="SUPFAM" id="SSF51338">
    <property type="entry name" value="Composite domain of metallo-dependent hydrolases"/>
    <property type="match status" value="1"/>
</dbReference>
<dbReference type="InterPro" id="IPR006680">
    <property type="entry name" value="Amidohydro-rel"/>
</dbReference>
<dbReference type="InterPro" id="IPR011059">
    <property type="entry name" value="Metal-dep_hydrolase_composite"/>
</dbReference>
<dbReference type="Gene3D" id="3.20.20.140">
    <property type="entry name" value="Metal-dependent hydrolases"/>
    <property type="match status" value="1"/>
</dbReference>
<dbReference type="Gene3D" id="2.30.40.10">
    <property type="entry name" value="Urease, subunit C, domain 1"/>
    <property type="match status" value="1"/>
</dbReference>